<dbReference type="Pfam" id="PF20906">
    <property type="entry name" value="S-Me-THD_C"/>
    <property type="match status" value="1"/>
</dbReference>
<proteinExistence type="predicted"/>
<dbReference type="RefSeq" id="WP_145289619.1">
    <property type="nucleotide sequence ID" value="NZ_VMSJ01000004.1"/>
</dbReference>
<gene>
    <name evidence="3" type="ORF">FO441_10285</name>
</gene>
<name>A0A558AT86_9STAP</name>
<dbReference type="InterPro" id="IPR027479">
    <property type="entry name" value="S-Me-THD_N_sf"/>
</dbReference>
<dbReference type="Gene3D" id="3.40.1610.10">
    <property type="entry name" value="CV3147-like domain"/>
    <property type="match status" value="1"/>
</dbReference>
<dbReference type="Proteomes" id="UP000315103">
    <property type="component" value="Unassembled WGS sequence"/>
</dbReference>
<dbReference type="Pfam" id="PF06032">
    <property type="entry name" value="S-Me-THD_N"/>
    <property type="match status" value="1"/>
</dbReference>
<dbReference type="Gene3D" id="2.40.390.10">
    <property type="entry name" value="CV3147-like"/>
    <property type="match status" value="1"/>
</dbReference>
<evidence type="ECO:0000313" key="3">
    <source>
        <dbReference type="EMBL" id="TVT27416.1"/>
    </source>
</evidence>
<evidence type="ECO:0000259" key="1">
    <source>
        <dbReference type="Pfam" id="PF06032"/>
    </source>
</evidence>
<dbReference type="AlphaFoldDB" id="A0A558AT86"/>
<reference evidence="3 4" key="1">
    <citation type="submission" date="2019-07" db="EMBL/GenBank/DDBJ databases">
        <title>Salinicoccus cyprini sp. nov., isolated from gastro-intestinal tract of mirror carp, Cyprinus carpio var. specularis, collected from Gobind Sagar Reservoir, Himachal Pradesh, India.</title>
        <authorList>
            <person name="Talwar C."/>
            <person name="Singh A.K."/>
            <person name="Lal R."/>
            <person name="Negi R.K."/>
        </authorList>
    </citation>
    <scope>NUCLEOTIDE SEQUENCE [LARGE SCALE GENOMIC DNA]</scope>
    <source>
        <strain evidence="3 4">CT19</strain>
    </source>
</reference>
<dbReference type="OrthoDB" id="7441206at2"/>
<evidence type="ECO:0000313" key="4">
    <source>
        <dbReference type="Proteomes" id="UP000315103"/>
    </source>
</evidence>
<evidence type="ECO:0000259" key="2">
    <source>
        <dbReference type="Pfam" id="PF20906"/>
    </source>
</evidence>
<organism evidence="3 4">
    <name type="scientific">Salinicoccus cyprini</name>
    <dbReference type="NCBI Taxonomy" id="2493691"/>
    <lineage>
        <taxon>Bacteria</taxon>
        <taxon>Bacillati</taxon>
        <taxon>Bacillota</taxon>
        <taxon>Bacilli</taxon>
        <taxon>Bacillales</taxon>
        <taxon>Staphylococcaceae</taxon>
        <taxon>Salinicoccus</taxon>
    </lineage>
</organism>
<comment type="caution">
    <text evidence="3">The sequence shown here is derived from an EMBL/GenBank/DDBJ whole genome shotgun (WGS) entry which is preliminary data.</text>
</comment>
<feature type="domain" description="S-Me-THD-like C-terminal" evidence="2">
    <location>
        <begin position="175"/>
        <end position="328"/>
    </location>
</feature>
<feature type="domain" description="S-Me-THD N-terminal" evidence="1">
    <location>
        <begin position="11"/>
        <end position="143"/>
    </location>
</feature>
<keyword evidence="4" id="KW-1185">Reference proteome</keyword>
<dbReference type="InterPro" id="IPR010318">
    <property type="entry name" value="S-Me-THD_N"/>
</dbReference>
<dbReference type="EMBL" id="VMSJ01000004">
    <property type="protein sequence ID" value="TVT27416.1"/>
    <property type="molecule type" value="Genomic_DNA"/>
</dbReference>
<accession>A0A558AT86</accession>
<protein>
    <submittedName>
        <fullName evidence="3">DUF917 family protein</fullName>
    </submittedName>
</protein>
<dbReference type="InterPro" id="IPR048350">
    <property type="entry name" value="S-Me-THD-like_C"/>
</dbReference>
<dbReference type="InterPro" id="IPR024071">
    <property type="entry name" value="S-Me-THD_C_sf"/>
</dbReference>
<sequence>MRLKALEPDMIKPLVIGGSILGGGGGGAIKEGLKMGKLAFEIGQPSLLALDELEDDDMIVTVSAVGAPAAKDQFVQPLDYVETIELIEKVTGRKPKAMITNENGGIATVNGFFQSAVTGIPILDVSCNGRAHPTGIMGSMQLNIIEDYESFQTAVGGRPGTDFRLSQTIQGSLDTASKLVRQASISAGGFVAVARNPVTKNYLASNGAVNALSQAYDVGVAHQYGNSSAEKIDKVVEVLKGKIVCKGAVESLVFETVDGFDLGKVVINSGEEKFELTIWNEYMTCENDSGQRLATFPDLLMTFESESGDPITSAQLRNGQELTVVYTSRDNLILGSGMRLKSNYEVVEQILNKEILKYIGDVFEEGDLNQ</sequence>
<dbReference type="SUPFAM" id="SSF160991">
    <property type="entry name" value="CV3147-like"/>
    <property type="match status" value="1"/>
</dbReference>